<protein>
    <submittedName>
        <fullName evidence="1">Uncharacterized protein</fullName>
    </submittedName>
</protein>
<organism evidence="1">
    <name type="scientific">Magnetococcus massalia (strain MO-1)</name>
    <dbReference type="NCBI Taxonomy" id="451514"/>
    <lineage>
        <taxon>Bacteria</taxon>
        <taxon>Pseudomonadati</taxon>
        <taxon>Pseudomonadota</taxon>
        <taxon>Magnetococcia</taxon>
        <taxon>Magnetococcales</taxon>
        <taxon>Magnetococcaceae</taxon>
        <taxon>Magnetococcus</taxon>
    </lineage>
</organism>
<name>A0A1S7LK11_MAGMO</name>
<sequence>MRLVSKPVVANVGQQIPVVTGEAFDTLKSLWLVDDYSAGDLKGHPMFASEFSQLFGEGFKALLLAKFLVHFQAPRCALSLDPYSHTIKAPIQYKTMQFQ</sequence>
<accession>A0A1S7LK11</accession>
<reference evidence="1" key="1">
    <citation type="submission" date="2015-04" db="EMBL/GenBank/DDBJ databases">
        <authorList>
            <person name="Syromyatnikov M.Y."/>
            <person name="Popov V.N."/>
        </authorList>
    </citation>
    <scope>NUCLEOTIDE SEQUENCE</scope>
    <source>
        <strain evidence="1">MO-1</strain>
    </source>
</reference>
<proteinExistence type="predicted"/>
<gene>
    <name evidence="1" type="ORF">MAGMO_1973</name>
</gene>
<dbReference type="EMBL" id="LO017727">
    <property type="protein sequence ID" value="CRH06146.1"/>
    <property type="molecule type" value="Genomic_DNA"/>
</dbReference>
<evidence type="ECO:0000313" key="1">
    <source>
        <dbReference type="EMBL" id="CRH06146.1"/>
    </source>
</evidence>
<dbReference type="AlphaFoldDB" id="A0A1S7LK11"/>